<accession>A0A8J2KBT0</accession>
<dbReference type="Proteomes" id="UP000708208">
    <property type="component" value="Unassembled WGS sequence"/>
</dbReference>
<keyword evidence="2" id="KW-1185">Reference proteome</keyword>
<sequence length="108" mass="12025">NPEVQSLQKEIQEIRNTVVEHLVTIKEGLREIQQVAPSERKGGAVGGIMVGKVTRSILAKRFGRLFAVQVNYNGANGKTSFSSYPIHTIVIDSVRRNFDCKVSEKEIN</sequence>
<comment type="caution">
    <text evidence="1">The sequence shown here is derived from an EMBL/GenBank/DDBJ whole genome shotgun (WGS) entry which is preliminary data.</text>
</comment>
<evidence type="ECO:0000313" key="2">
    <source>
        <dbReference type="Proteomes" id="UP000708208"/>
    </source>
</evidence>
<gene>
    <name evidence="1" type="ORF">AFUS01_LOCUS24019</name>
</gene>
<dbReference type="EMBL" id="CAJVCH010295803">
    <property type="protein sequence ID" value="CAG7785392.1"/>
    <property type="molecule type" value="Genomic_DNA"/>
</dbReference>
<proteinExistence type="predicted"/>
<name>A0A8J2KBT0_9HEXA</name>
<feature type="non-terminal residue" evidence="1">
    <location>
        <position position="1"/>
    </location>
</feature>
<dbReference type="AlphaFoldDB" id="A0A8J2KBT0"/>
<evidence type="ECO:0000313" key="1">
    <source>
        <dbReference type="EMBL" id="CAG7785392.1"/>
    </source>
</evidence>
<organism evidence="1 2">
    <name type="scientific">Allacma fusca</name>
    <dbReference type="NCBI Taxonomy" id="39272"/>
    <lineage>
        <taxon>Eukaryota</taxon>
        <taxon>Metazoa</taxon>
        <taxon>Ecdysozoa</taxon>
        <taxon>Arthropoda</taxon>
        <taxon>Hexapoda</taxon>
        <taxon>Collembola</taxon>
        <taxon>Symphypleona</taxon>
        <taxon>Sminthuridae</taxon>
        <taxon>Allacma</taxon>
    </lineage>
</organism>
<reference evidence="1" key="1">
    <citation type="submission" date="2021-06" db="EMBL/GenBank/DDBJ databases">
        <authorList>
            <person name="Hodson N. C."/>
            <person name="Mongue J. A."/>
            <person name="Jaron S. K."/>
        </authorList>
    </citation>
    <scope>NUCLEOTIDE SEQUENCE</scope>
</reference>
<protein>
    <submittedName>
        <fullName evidence="1">Uncharacterized protein</fullName>
    </submittedName>
</protein>